<dbReference type="EMBL" id="CADCTB010000082">
    <property type="protein sequence ID" value="CAA9232243.1"/>
    <property type="molecule type" value="Genomic_DNA"/>
</dbReference>
<evidence type="ECO:0000256" key="1">
    <source>
        <dbReference type="SAM" id="MobiDB-lite"/>
    </source>
</evidence>
<organism evidence="2">
    <name type="scientific">uncultured Acidimicrobiales bacterium</name>
    <dbReference type="NCBI Taxonomy" id="310071"/>
    <lineage>
        <taxon>Bacteria</taxon>
        <taxon>Bacillati</taxon>
        <taxon>Actinomycetota</taxon>
        <taxon>Acidimicrobiia</taxon>
        <taxon>Acidimicrobiales</taxon>
        <taxon>environmental samples</taxon>
    </lineage>
</organism>
<feature type="region of interest" description="Disordered" evidence="1">
    <location>
        <begin position="1"/>
        <end position="64"/>
    </location>
</feature>
<evidence type="ECO:0008006" key="3">
    <source>
        <dbReference type="Google" id="ProtNLM"/>
    </source>
</evidence>
<feature type="compositionally biased region" description="Basic and acidic residues" evidence="1">
    <location>
        <begin position="1"/>
        <end position="15"/>
    </location>
</feature>
<dbReference type="InterPro" id="IPR052341">
    <property type="entry name" value="LOG_family_nucleotidases"/>
</dbReference>
<protein>
    <recommendedName>
        <fullName evidence="3">TIGR00730 family Rossman fold protein</fullName>
    </recommendedName>
</protein>
<feature type="region of interest" description="Disordered" evidence="1">
    <location>
        <begin position="398"/>
        <end position="430"/>
    </location>
</feature>
<gene>
    <name evidence="2" type="ORF">AVDCRST_MAG10-1230</name>
</gene>
<sequence length="430" mass="46176">MGNERLSGERIKEHSAPLVGAAAEGGGPHERAAGERIKEHSAPLVGAAAEGGGPMSDRQRYRTGDPDLDERLLGLLERAGATKDQDQLFEILVSVVKLAGDEADRLDLKITNAALKEMREAFNLFAPYRDVPKVTIFGSARTLPDDPLYLQTRDLASALAAAGWIIVTGAGPGIMAAGAQGAGPEHSLGVNIRLPFEQPNPAFESDNRLVTMKYFFTRKLMLMKESAGFAVLPGGFGTLDEVFELLTLLQTGKAAPAPIVLVEVPGGTYWRHWEQFVRNEVVARGLVSPEDLSLVRITDDVSAATEEIFGFFRNYHSIRYVGTRLVIRLRAAPTRSELAELNDGFGDICTRGRIESAPPQPAEVSGNDHLDLPRIALHFDRASHGRLRALIDALNGLPSAPPLTAPDPDSAKAAGSPPEVDADADTVTAD</sequence>
<proteinExistence type="predicted"/>
<name>A0A6J4HSP1_9ACTN</name>
<dbReference type="GO" id="GO:0005829">
    <property type="term" value="C:cytosol"/>
    <property type="evidence" value="ECO:0007669"/>
    <property type="project" value="TreeGrafter"/>
</dbReference>
<dbReference type="GO" id="GO:0016787">
    <property type="term" value="F:hydrolase activity"/>
    <property type="evidence" value="ECO:0007669"/>
    <property type="project" value="InterPro"/>
</dbReference>
<feature type="compositionally biased region" description="Basic and acidic residues" evidence="1">
    <location>
        <begin position="27"/>
        <end position="41"/>
    </location>
</feature>
<dbReference type="Gene3D" id="3.40.50.450">
    <property type="match status" value="1"/>
</dbReference>
<dbReference type="SUPFAM" id="SSF102405">
    <property type="entry name" value="MCP/YpsA-like"/>
    <property type="match status" value="1"/>
</dbReference>
<dbReference type="PANTHER" id="PTHR43393">
    <property type="entry name" value="CYTOKININ RIBOSIDE 5'-MONOPHOSPHATE PHOSPHORIBOHYDROLASE"/>
    <property type="match status" value="1"/>
</dbReference>
<dbReference type="GO" id="GO:0009691">
    <property type="term" value="P:cytokinin biosynthetic process"/>
    <property type="evidence" value="ECO:0007669"/>
    <property type="project" value="InterPro"/>
</dbReference>
<dbReference type="NCBIfam" id="TIGR00730">
    <property type="entry name" value="Rossman fold protein, TIGR00730 family"/>
    <property type="match status" value="1"/>
</dbReference>
<dbReference type="InterPro" id="IPR005269">
    <property type="entry name" value="LOG"/>
</dbReference>
<dbReference type="Pfam" id="PF03641">
    <property type="entry name" value="Lysine_decarbox"/>
    <property type="match status" value="1"/>
</dbReference>
<evidence type="ECO:0000313" key="2">
    <source>
        <dbReference type="EMBL" id="CAA9232243.1"/>
    </source>
</evidence>
<dbReference type="AlphaFoldDB" id="A0A6J4HSP1"/>
<reference evidence="2" key="1">
    <citation type="submission" date="2020-02" db="EMBL/GenBank/DDBJ databases">
        <authorList>
            <person name="Meier V. D."/>
        </authorList>
    </citation>
    <scope>NUCLEOTIDE SEQUENCE</scope>
    <source>
        <strain evidence="2">AVDCRST_MAG10</strain>
    </source>
</reference>
<dbReference type="InterPro" id="IPR031100">
    <property type="entry name" value="LOG_fam"/>
</dbReference>
<dbReference type="PANTHER" id="PTHR43393:SF2">
    <property type="entry name" value="CYTOKININ RIBOSIDE 5'-MONOPHOSPHATE PHOSPHORIBOHYDROLASE"/>
    <property type="match status" value="1"/>
</dbReference>
<accession>A0A6J4HSP1</accession>